<dbReference type="GeneID" id="108698073"/>
<dbReference type="RefSeq" id="XP_018084690.1">
    <property type="nucleotide sequence ID" value="XM_018229201.2"/>
</dbReference>
<dbReference type="CTD" id="108698073"/>
<evidence type="ECO:0000313" key="6">
    <source>
        <dbReference type="RefSeq" id="XP_041444420.1"/>
    </source>
</evidence>
<accession>A0A1L8HTP7</accession>
<dbReference type="GO" id="GO:0004519">
    <property type="term" value="F:endonuclease activity"/>
    <property type="evidence" value="ECO:0000318"/>
    <property type="project" value="GO_Central"/>
</dbReference>
<evidence type="ECO:0000259" key="3">
    <source>
        <dbReference type="PROSITE" id="PS51140"/>
    </source>
</evidence>
<dbReference type="AGR" id="Xenbase:XB-GENE-6488098"/>
<evidence type="ECO:0000313" key="7">
    <source>
        <dbReference type="RefSeq" id="XP_041444423.1"/>
    </source>
</evidence>
<organism evidence="4 7">
    <name type="scientific">Xenopus laevis</name>
    <name type="common">African clawed frog</name>
    <dbReference type="NCBI Taxonomy" id="8355"/>
    <lineage>
        <taxon>Eukaryota</taxon>
        <taxon>Metazoa</taxon>
        <taxon>Chordata</taxon>
        <taxon>Craniata</taxon>
        <taxon>Vertebrata</taxon>
        <taxon>Euteleostomi</taxon>
        <taxon>Amphibia</taxon>
        <taxon>Batrachia</taxon>
        <taxon>Anura</taxon>
        <taxon>Pipoidea</taxon>
        <taxon>Pipidae</taxon>
        <taxon>Xenopodinae</taxon>
        <taxon>Xenopus</taxon>
        <taxon>Xenopus</taxon>
    </lineage>
</organism>
<dbReference type="InterPro" id="IPR052772">
    <property type="entry name" value="Endo/PolyKinase_Domain-Protein"/>
</dbReference>
<feature type="compositionally biased region" description="Basic and acidic residues" evidence="1">
    <location>
        <begin position="1069"/>
        <end position="1086"/>
    </location>
</feature>
<feature type="domain" description="Smr" evidence="2">
    <location>
        <begin position="1524"/>
        <end position="1603"/>
    </location>
</feature>
<dbReference type="Pfam" id="PF13671">
    <property type="entry name" value="AAA_33"/>
    <property type="match status" value="1"/>
</dbReference>
<dbReference type="GO" id="GO:0043130">
    <property type="term" value="F:ubiquitin binding"/>
    <property type="evidence" value="ECO:0007669"/>
    <property type="project" value="InterPro"/>
</dbReference>
<dbReference type="PaxDb" id="8355-A0A1L8HTP7"/>
<dbReference type="Gene3D" id="1.10.8.10">
    <property type="entry name" value="DNA helicase RuvA subunit, C-terminal domain"/>
    <property type="match status" value="1"/>
</dbReference>
<dbReference type="InterPro" id="IPR056718">
    <property type="entry name" value="DUF7816"/>
</dbReference>
<dbReference type="PROSITE" id="PS50828">
    <property type="entry name" value="SMR"/>
    <property type="match status" value="1"/>
</dbReference>
<dbReference type="KEGG" id="xla:108698073"/>
<dbReference type="PANTHER" id="PTHR46535">
    <property type="entry name" value="NEDD4-BINDING PROTEIN 2"/>
    <property type="match status" value="1"/>
</dbReference>
<dbReference type="RefSeq" id="XP_041444420.1">
    <property type="nucleotide sequence ID" value="XM_041588486.1"/>
</dbReference>
<dbReference type="InterPro" id="IPR056720">
    <property type="entry name" value="DUF7818"/>
</dbReference>
<dbReference type="InterPro" id="IPR027417">
    <property type="entry name" value="P-loop_NTPase"/>
</dbReference>
<dbReference type="STRING" id="8355.A0A1L8HTP7"/>
<feature type="region of interest" description="Disordered" evidence="1">
    <location>
        <begin position="1"/>
        <end position="44"/>
    </location>
</feature>
<dbReference type="Bgee" id="108698073">
    <property type="expression patterns" value="Expressed in egg cell and 19 other cell types or tissues"/>
</dbReference>
<dbReference type="PROSITE" id="PS51140">
    <property type="entry name" value="CUE"/>
    <property type="match status" value="1"/>
</dbReference>
<dbReference type="Pfam" id="PF25125">
    <property type="entry name" value="DUF7817"/>
    <property type="match status" value="1"/>
</dbReference>
<dbReference type="OrthoDB" id="3231855at2759"/>
<dbReference type="Xenbase" id="XB-GENE-6488098">
    <property type="gene designation" value="n4bp2.L"/>
</dbReference>
<name>A0A1L8HTP7_XENLA</name>
<dbReference type="InterPro" id="IPR036063">
    <property type="entry name" value="Smr_dom_sf"/>
</dbReference>
<gene>
    <name evidence="5 6 7 8" type="primary">n4bp2.L</name>
</gene>
<sequence>MPRKRKTHSLSPLRRPSASSSSTTDQPSSTALPLPPAMSNNNQEGLLSSMYDMFPDLDPSLIEMVLTEYKEVEVVMDHLLELSTSAKVEPDAESADILGFDGVAAVLHSNNQHLLGSRTLENTAHEHSDIYVSQAEDCTALSNNLDLLLDEAINKYSLCSSSSIDLGNYPGQCYIPDNNNFPPQSQSTSAVIYPKLIDGEDAVPKDLESDDQQTDICQAVPYDNKQISADLESNDQQTAIYQTVESDNKQNSASIETNCASQLSNESDTECKISSCCFPEAASDEIGISETASEEKSNLNETDAGVKPPSHATSMESWQNNHVHKTPIWNPLAPSFHPTSDLQPRFFTPTAVRQAPWNFTGGVRNISRGLYLTAPVPSFTWSGNFSPNTWQTYSMKSAALLEAVPHPAVQNVKKNTVFVGKVLILLRGAPGSGKTTSARMLLQQNQLGIKLSTDDYFYKNGQYHYDVNLLGEAHEWNHKRAKEAFEKNISPIIIDNTNMQAWEMKPYVSMALKHKYKVTFREPDTWWKYKPKELERRNSHGVTKEKIKRMLENFERVTVNSILNLSRTKGPEQTDLDQIKQNAEKGGENYSLATLKDEEVICTFEEKVEDKSDSNMADEGEALHDRLEADTSKNYPDILLNYTDSLRKIQKSSHSEDERYDRVEDIYNSQHPKTTSDDAFLNPTFPENEITIKENVTEDALVLLPGETPELLNFVGDWPVEHTMGQRAPRSRSKIRENSKSKCSLHDGEEANCDSKQLDSHTITHDLLKQCKEIDNCTALPALRSCNEENMHLEDQVCSPLEREEEVYLPHTAQSSESNHAENDPQAVTEVTKDLQSLDLSNIKEDEVMACETPEKKRPSKRSIRQCKLALTFTNSCSDSSQTEDILTYQQNTPVNEVHCGPSKYSQTEPHELALAWRVEKKNVDISNSTKVLTGNSERFQPKQMDESSDSQESIPYRVMHHKSTFVEESEIVSLDDDHNLNILARLFRSVSFDVLTDLYERCSKDIVWVSNLLLDSGEKIYKDEDCQTEEYLSVLGDATLDVGPPPDQVTVCPDDLNMPSFGSAMPQNDDRFSTSLDEKREHGDSHTVTYNPNVTFSEALDSEYQNVYSVPDISNTQTIERHEMVTKPTDIEQPKDTGLQPVICLSDLEMEPSQKTDVEINTITNNVLETQNIDKDACELPLSDINKHDKISGFAVEEVDETKRKNSDSLKDSLNFDHLELCLPPELAFQLSELFGPVGIAPGSLTIEDCTVHIDLNLAKAIHKRWKESITERQKQESLSYQLLFEDLSPSELDTLINEEPKMEKPDTEYSETSYDAFPFMDQWNVQTKKVSLREIMSEEIALQEQECQKKSTLRAKNCAAKLKEKQLFELFPNIEQRLLMDIFKENNYSLEKTAEFLSAVLEAGPVQNVVAPNLKQTEASTSENPKSKKLNVDKDTIPENFYQDYEFPEYDDFRAEAFLYRRKQQECYRKASEAHSRGMKQVATYYAQQGYLYAQKMKQENHRAAVQIFERANEFLLPENILDLHGLHVSEAMKHFRQVLQNKMDEYKKNGGKSYLSVITGRGNHSQGGVPRIKLAVIDYLTNHSFRFQEVRPGVLHITLK</sequence>
<evidence type="ECO:0000313" key="5">
    <source>
        <dbReference type="RefSeq" id="XP_018084690.1"/>
    </source>
</evidence>
<dbReference type="SUPFAM" id="SSF160443">
    <property type="entry name" value="SMR domain-like"/>
    <property type="match status" value="1"/>
</dbReference>
<evidence type="ECO:0000259" key="2">
    <source>
        <dbReference type="PROSITE" id="PS50828"/>
    </source>
</evidence>
<dbReference type="Pfam" id="PF25126">
    <property type="entry name" value="DUF7818"/>
    <property type="match status" value="1"/>
</dbReference>
<dbReference type="InterPro" id="IPR009060">
    <property type="entry name" value="UBA-like_sf"/>
</dbReference>
<feature type="domain" description="CUE" evidence="3">
    <location>
        <begin position="42"/>
        <end position="84"/>
    </location>
</feature>
<keyword evidence="4" id="KW-1185">Reference proteome</keyword>
<dbReference type="SMART" id="SM01162">
    <property type="entry name" value="DUF1771"/>
    <property type="match status" value="1"/>
</dbReference>
<dbReference type="InterPro" id="IPR056719">
    <property type="entry name" value="DUF7817"/>
</dbReference>
<dbReference type="SUPFAM" id="SSF52540">
    <property type="entry name" value="P-loop containing nucleoside triphosphate hydrolases"/>
    <property type="match status" value="1"/>
</dbReference>
<dbReference type="Pfam" id="PF01713">
    <property type="entry name" value="Smr"/>
    <property type="match status" value="1"/>
</dbReference>
<proteinExistence type="predicted"/>
<dbReference type="Gene3D" id="3.40.50.300">
    <property type="entry name" value="P-loop containing nucleotide triphosphate hydrolases"/>
    <property type="match status" value="1"/>
</dbReference>
<feature type="region of interest" description="Disordered" evidence="1">
    <location>
        <begin position="725"/>
        <end position="752"/>
    </location>
</feature>
<reference evidence="5 6" key="1">
    <citation type="submission" date="2025-04" db="UniProtKB">
        <authorList>
            <consortium name="RefSeq"/>
        </authorList>
    </citation>
    <scope>IDENTIFICATION</scope>
    <source>
        <strain evidence="5 6">J_2021</strain>
        <tissue evidence="5 6">Erythrocytes</tissue>
    </source>
</reference>
<feature type="compositionally biased region" description="Basic and acidic residues" evidence="1">
    <location>
        <begin position="734"/>
        <end position="749"/>
    </location>
</feature>
<evidence type="ECO:0000313" key="8">
    <source>
        <dbReference type="Xenbase" id="XB-GENE-6488098"/>
    </source>
</evidence>
<feature type="region of interest" description="Disordered" evidence="1">
    <location>
        <begin position="1061"/>
        <end position="1088"/>
    </location>
</feature>
<dbReference type="InterPro" id="IPR003892">
    <property type="entry name" value="CUE"/>
</dbReference>
<dbReference type="InterPro" id="IPR002625">
    <property type="entry name" value="Smr_dom"/>
</dbReference>
<dbReference type="SUPFAM" id="SSF46934">
    <property type="entry name" value="UBA-like"/>
    <property type="match status" value="1"/>
</dbReference>
<dbReference type="SMART" id="SM00463">
    <property type="entry name" value="SMR"/>
    <property type="match status" value="1"/>
</dbReference>
<dbReference type="Pfam" id="PF08590">
    <property type="entry name" value="DUF1771"/>
    <property type="match status" value="1"/>
</dbReference>
<evidence type="ECO:0000313" key="4">
    <source>
        <dbReference type="Proteomes" id="UP000186698"/>
    </source>
</evidence>
<evidence type="ECO:0000256" key="1">
    <source>
        <dbReference type="SAM" id="MobiDB-lite"/>
    </source>
</evidence>
<dbReference type="Proteomes" id="UP000186698">
    <property type="component" value="Chromosome 1L"/>
</dbReference>
<dbReference type="SMART" id="SM00546">
    <property type="entry name" value="CUE"/>
    <property type="match status" value="2"/>
</dbReference>
<dbReference type="GO" id="GO:0005634">
    <property type="term" value="C:nucleus"/>
    <property type="evidence" value="ECO:0007669"/>
    <property type="project" value="TreeGrafter"/>
</dbReference>
<dbReference type="OMA" id="MTCENKT"/>
<dbReference type="Pfam" id="PF25124">
    <property type="entry name" value="DUF7816"/>
    <property type="match status" value="1"/>
</dbReference>
<dbReference type="Gene3D" id="3.30.1370.110">
    <property type="match status" value="1"/>
</dbReference>
<dbReference type="PANTHER" id="PTHR46535:SF1">
    <property type="entry name" value="NEDD4-BINDING PROTEIN 2"/>
    <property type="match status" value="1"/>
</dbReference>
<dbReference type="RefSeq" id="XP_041444423.1">
    <property type="nucleotide sequence ID" value="XM_041588489.1"/>
</dbReference>
<feature type="compositionally biased region" description="Low complexity" evidence="1">
    <location>
        <begin position="9"/>
        <end position="31"/>
    </location>
</feature>
<protein>
    <submittedName>
        <fullName evidence="5 6">NEDD4-binding protein 2</fullName>
    </submittedName>
</protein>
<dbReference type="InterPro" id="IPR013899">
    <property type="entry name" value="DUF1771"/>
</dbReference>
<feature type="region of interest" description="Disordered" evidence="1">
    <location>
        <begin position="290"/>
        <end position="314"/>
    </location>
</feature>